<dbReference type="EMBL" id="CM047906">
    <property type="protein sequence ID" value="KAJ0087032.1"/>
    <property type="molecule type" value="Genomic_DNA"/>
</dbReference>
<accession>A0ACC1AK29</accession>
<dbReference type="Proteomes" id="UP001164250">
    <property type="component" value="Chromosome 10"/>
</dbReference>
<gene>
    <name evidence="1" type="ORF">Patl1_07367</name>
</gene>
<protein>
    <submittedName>
        <fullName evidence="1">Uncharacterized protein</fullName>
    </submittedName>
</protein>
<evidence type="ECO:0000313" key="2">
    <source>
        <dbReference type="Proteomes" id="UP001164250"/>
    </source>
</evidence>
<proteinExistence type="predicted"/>
<organism evidence="1 2">
    <name type="scientific">Pistacia atlantica</name>
    <dbReference type="NCBI Taxonomy" id="434234"/>
    <lineage>
        <taxon>Eukaryota</taxon>
        <taxon>Viridiplantae</taxon>
        <taxon>Streptophyta</taxon>
        <taxon>Embryophyta</taxon>
        <taxon>Tracheophyta</taxon>
        <taxon>Spermatophyta</taxon>
        <taxon>Magnoliopsida</taxon>
        <taxon>eudicotyledons</taxon>
        <taxon>Gunneridae</taxon>
        <taxon>Pentapetalae</taxon>
        <taxon>rosids</taxon>
        <taxon>malvids</taxon>
        <taxon>Sapindales</taxon>
        <taxon>Anacardiaceae</taxon>
        <taxon>Pistacia</taxon>
    </lineage>
</organism>
<name>A0ACC1AK29_9ROSI</name>
<sequence length="278" mass="31024">MSRQTLSRRAMPRQMPRRLTHADKPETSPSRRFHASPSRHVSLKPNQAESLFPPPLRCPPCLASPDEGKPLVLDVVRRADQLLVNDQSRVKEYLPIVGLANFNKLSAKLIFGADSNQNFANRVATVQCLSTDLLACLATLMHNNIELSINETPKCSLILMDVDQSFLPIPSPIKAAIFESFARQNMSESELDVSGDCCILGSLSRFERCRFLQCVQFLEGFVVGNAVCAISRSILEDYAVIVLLPRKCYSLVKDAVRFCASLLFLEILQRCSLCMCAF</sequence>
<comment type="caution">
    <text evidence="1">The sequence shown here is derived from an EMBL/GenBank/DDBJ whole genome shotgun (WGS) entry which is preliminary data.</text>
</comment>
<keyword evidence="2" id="KW-1185">Reference proteome</keyword>
<evidence type="ECO:0000313" key="1">
    <source>
        <dbReference type="EMBL" id="KAJ0087032.1"/>
    </source>
</evidence>
<reference evidence="2" key="1">
    <citation type="journal article" date="2023" name="G3 (Bethesda)">
        <title>Genome assembly and association tests identify interacting loci associated with vigor, precocity, and sex in interspecific pistachio rootstocks.</title>
        <authorList>
            <person name="Palmer W."/>
            <person name="Jacygrad E."/>
            <person name="Sagayaradj S."/>
            <person name="Cavanaugh K."/>
            <person name="Han R."/>
            <person name="Bertier L."/>
            <person name="Beede B."/>
            <person name="Kafkas S."/>
            <person name="Golino D."/>
            <person name="Preece J."/>
            <person name="Michelmore R."/>
        </authorList>
    </citation>
    <scope>NUCLEOTIDE SEQUENCE [LARGE SCALE GENOMIC DNA]</scope>
</reference>